<dbReference type="AlphaFoldDB" id="A0A6L5XBM2"/>
<accession>A0A6L5XBM2</accession>
<protein>
    <submittedName>
        <fullName evidence="2">Uncharacterized protein</fullName>
    </submittedName>
</protein>
<feature type="signal peptide" evidence="1">
    <location>
        <begin position="1"/>
        <end position="19"/>
    </location>
</feature>
<proteinExistence type="predicted"/>
<dbReference type="EMBL" id="VULT01000010">
    <property type="protein sequence ID" value="MSS17641.1"/>
    <property type="molecule type" value="Genomic_DNA"/>
</dbReference>
<evidence type="ECO:0000256" key="1">
    <source>
        <dbReference type="SAM" id="SignalP"/>
    </source>
</evidence>
<evidence type="ECO:0000313" key="2">
    <source>
        <dbReference type="EMBL" id="MSS17641.1"/>
    </source>
</evidence>
<keyword evidence="1" id="KW-0732">Signal</keyword>
<evidence type="ECO:0000313" key="3">
    <source>
        <dbReference type="Proteomes" id="UP000483362"/>
    </source>
</evidence>
<gene>
    <name evidence="2" type="ORF">FYJ29_07715</name>
</gene>
<dbReference type="Proteomes" id="UP000483362">
    <property type="component" value="Unassembled WGS sequence"/>
</dbReference>
<keyword evidence="3" id="KW-1185">Reference proteome</keyword>
<name>A0A6L5XBM2_9BACT</name>
<organism evidence="2 3">
    <name type="scientific">Sodaliphilus pleomorphus</name>
    <dbReference type="NCBI Taxonomy" id="2606626"/>
    <lineage>
        <taxon>Bacteria</taxon>
        <taxon>Pseudomonadati</taxon>
        <taxon>Bacteroidota</taxon>
        <taxon>Bacteroidia</taxon>
        <taxon>Bacteroidales</taxon>
        <taxon>Muribaculaceae</taxon>
        <taxon>Sodaliphilus</taxon>
    </lineage>
</organism>
<reference evidence="2 3" key="1">
    <citation type="submission" date="2019-08" db="EMBL/GenBank/DDBJ databases">
        <title>In-depth cultivation of the pig gut microbiome towards novel bacterial diversity and tailored functional studies.</title>
        <authorList>
            <person name="Wylensek D."/>
            <person name="Hitch T.C.A."/>
            <person name="Clavel T."/>
        </authorList>
    </citation>
    <scope>NUCLEOTIDE SEQUENCE [LARGE SCALE GENOMIC DNA]</scope>
    <source>
        <strain evidence="2 3">Oil-RF-744-WCA-WT-10</strain>
    </source>
</reference>
<feature type="chain" id="PRO_5027023584" evidence="1">
    <location>
        <begin position="20"/>
        <end position="172"/>
    </location>
</feature>
<dbReference type="RefSeq" id="WP_154328526.1">
    <property type="nucleotide sequence ID" value="NZ_CP045696.1"/>
</dbReference>
<sequence>MARCLLFVSLLLTAVFGTAAQKDYVIDVPHSGRVEYRFDMTARGATITGIAIVKNVNDSIKGMLVNEFGIKALAFAVSPDRQQVSLSQLMPMIDKWYVRRVLKSDIKFLFNATTATAGTKSGNYELVMTEDRGLCLTNVKYKITYTFTPIECDPQLQESDRQNNETTNDTAE</sequence>
<comment type="caution">
    <text evidence="2">The sequence shown here is derived from an EMBL/GenBank/DDBJ whole genome shotgun (WGS) entry which is preliminary data.</text>
</comment>